<proteinExistence type="predicted"/>
<evidence type="ECO:0000313" key="1">
    <source>
        <dbReference type="EMBL" id="KXA94241.1"/>
    </source>
</evidence>
<accession>A0A133UJ25</accession>
<gene>
    <name evidence="1" type="ORF">AKJ36_03240</name>
</gene>
<dbReference type="Proteomes" id="UP000070155">
    <property type="component" value="Unassembled WGS sequence"/>
</dbReference>
<reference evidence="1 2" key="1">
    <citation type="journal article" date="2016" name="Sci. Rep.">
        <title>Metabolic traits of an uncultured archaeal lineage -MSBL1- from brine pools of the Red Sea.</title>
        <authorList>
            <person name="Mwirichia R."/>
            <person name="Alam I."/>
            <person name="Rashid M."/>
            <person name="Vinu M."/>
            <person name="Ba-Alawi W."/>
            <person name="Anthony Kamau A."/>
            <person name="Kamanda Ngugi D."/>
            <person name="Goker M."/>
            <person name="Klenk H.P."/>
            <person name="Bajic V."/>
            <person name="Stingl U."/>
        </authorList>
    </citation>
    <scope>NUCLEOTIDE SEQUENCE [LARGE SCALE GENOMIC DNA]</scope>
    <source>
        <strain evidence="1">SCGC-AAA259I07</strain>
    </source>
</reference>
<sequence length="76" mass="8576">MPFSVIVRFVGLKRALFIKDRAKIGEKEPKRRLIGFIRAPGRAVQGQNASRRGQLQDQSAFWCPTTVFDAAYPRGV</sequence>
<evidence type="ECO:0000313" key="2">
    <source>
        <dbReference type="Proteomes" id="UP000070155"/>
    </source>
</evidence>
<protein>
    <submittedName>
        <fullName evidence="1">Uncharacterized protein</fullName>
    </submittedName>
</protein>
<name>A0A133UJ25_9EURY</name>
<keyword evidence="2" id="KW-1185">Reference proteome</keyword>
<dbReference type="AlphaFoldDB" id="A0A133UJ25"/>
<dbReference type="EMBL" id="LHXQ01000061">
    <property type="protein sequence ID" value="KXA94241.1"/>
    <property type="molecule type" value="Genomic_DNA"/>
</dbReference>
<organism evidence="1 2">
    <name type="scientific">candidate division MSBL1 archaeon SCGC-AAA259I07</name>
    <dbReference type="NCBI Taxonomy" id="1698266"/>
    <lineage>
        <taxon>Archaea</taxon>
        <taxon>Methanobacteriati</taxon>
        <taxon>Methanobacteriota</taxon>
        <taxon>candidate division MSBL1</taxon>
    </lineage>
</organism>
<comment type="caution">
    <text evidence="1">The sequence shown here is derived from an EMBL/GenBank/DDBJ whole genome shotgun (WGS) entry which is preliminary data.</text>
</comment>